<dbReference type="EMBL" id="BGPR01026077">
    <property type="protein sequence ID" value="GBN95519.1"/>
    <property type="molecule type" value="Genomic_DNA"/>
</dbReference>
<comment type="caution">
    <text evidence="2">The sequence shown here is derived from an EMBL/GenBank/DDBJ whole genome shotgun (WGS) entry which is preliminary data.</text>
</comment>
<organism evidence="2 3">
    <name type="scientific">Araneus ventricosus</name>
    <name type="common">Orbweaver spider</name>
    <name type="synonym">Epeira ventricosa</name>
    <dbReference type="NCBI Taxonomy" id="182803"/>
    <lineage>
        <taxon>Eukaryota</taxon>
        <taxon>Metazoa</taxon>
        <taxon>Ecdysozoa</taxon>
        <taxon>Arthropoda</taxon>
        <taxon>Chelicerata</taxon>
        <taxon>Arachnida</taxon>
        <taxon>Araneae</taxon>
        <taxon>Araneomorphae</taxon>
        <taxon>Entelegynae</taxon>
        <taxon>Araneoidea</taxon>
        <taxon>Araneidae</taxon>
        <taxon>Araneus</taxon>
    </lineage>
</organism>
<protein>
    <submittedName>
        <fullName evidence="2">Uncharacterized protein</fullName>
    </submittedName>
</protein>
<proteinExistence type="predicted"/>
<keyword evidence="3" id="KW-1185">Reference proteome</keyword>
<dbReference type="AlphaFoldDB" id="A0A4Y2T7Z7"/>
<evidence type="ECO:0000313" key="2">
    <source>
        <dbReference type="EMBL" id="GBN95519.1"/>
    </source>
</evidence>
<reference evidence="2 3" key="1">
    <citation type="journal article" date="2019" name="Sci. Rep.">
        <title>Orb-weaving spider Araneus ventricosus genome elucidates the spidroin gene catalogue.</title>
        <authorList>
            <person name="Kono N."/>
            <person name="Nakamura H."/>
            <person name="Ohtoshi R."/>
            <person name="Moran D.A.P."/>
            <person name="Shinohara A."/>
            <person name="Yoshida Y."/>
            <person name="Fujiwara M."/>
            <person name="Mori M."/>
            <person name="Tomita M."/>
            <person name="Arakawa K."/>
        </authorList>
    </citation>
    <scope>NUCLEOTIDE SEQUENCE [LARGE SCALE GENOMIC DNA]</scope>
</reference>
<sequence>MLSISKFRKRAPRGSSTSEGQAPPPFESAAGRKAHAILIFRIVLVWNPGKNKFPLCVWRWWLTPAGSSTAKTCLLRALICPRERAPPSVLRSKDRWLTFFPVMPRVRSELKYPLQSTVD</sequence>
<feature type="compositionally biased region" description="Basic residues" evidence="1">
    <location>
        <begin position="1"/>
        <end position="12"/>
    </location>
</feature>
<gene>
    <name evidence="2" type="ORF">AVEN_221467_1</name>
</gene>
<name>A0A4Y2T7Z7_ARAVE</name>
<feature type="region of interest" description="Disordered" evidence="1">
    <location>
        <begin position="1"/>
        <end position="28"/>
    </location>
</feature>
<evidence type="ECO:0000313" key="3">
    <source>
        <dbReference type="Proteomes" id="UP000499080"/>
    </source>
</evidence>
<evidence type="ECO:0000256" key="1">
    <source>
        <dbReference type="SAM" id="MobiDB-lite"/>
    </source>
</evidence>
<accession>A0A4Y2T7Z7</accession>
<dbReference type="Proteomes" id="UP000499080">
    <property type="component" value="Unassembled WGS sequence"/>
</dbReference>